<dbReference type="STRING" id="321267.SHM7688_02966"/>
<dbReference type="PANTHER" id="PTHR30529">
    <property type="entry name" value="CYTOCHROME B561"/>
    <property type="match status" value="1"/>
</dbReference>
<feature type="transmembrane region" description="Helical" evidence="13">
    <location>
        <begin position="14"/>
        <end position="34"/>
    </location>
</feature>
<evidence type="ECO:0000256" key="10">
    <source>
        <dbReference type="ARBA" id="ARBA00023004"/>
    </source>
</evidence>
<feature type="transmembrane region" description="Helical" evidence="13">
    <location>
        <begin position="135"/>
        <end position="156"/>
    </location>
</feature>
<protein>
    <recommendedName>
        <fullName evidence="14">Cytochrome b561 bacterial/Ni-hydrogenase domain-containing protein</fullName>
    </recommendedName>
</protein>
<name>A0A0P1ETE1_9RHOB</name>
<evidence type="ECO:0000256" key="11">
    <source>
        <dbReference type="ARBA" id="ARBA00023136"/>
    </source>
</evidence>
<keyword evidence="11 13" id="KW-0472">Membrane</keyword>
<sequence>MSQVRAIYDRVSRWNHWIVAILMIGALAFGFYVFRVVPRGPGKGELIGFHKALGLLILMLGVWRVGWRLRQGFIEPLHRGWQHVMAGLAHWVLLAGIVVLPLSGVLGSLFGGRGIGFFGLFTVPAGPEIDWVSDAAYAVHEITALAMVAAVALHIAGALKHQFLDRDGTLARMAGRA</sequence>
<dbReference type="RefSeq" id="WP_144432597.1">
    <property type="nucleotide sequence ID" value="NZ_CYPW01000027.1"/>
</dbReference>
<dbReference type="InterPro" id="IPR016174">
    <property type="entry name" value="Di-haem_cyt_TM"/>
</dbReference>
<dbReference type="GO" id="GO:0005886">
    <property type="term" value="C:plasma membrane"/>
    <property type="evidence" value="ECO:0007669"/>
    <property type="project" value="UniProtKB-SubCell"/>
</dbReference>
<evidence type="ECO:0000256" key="7">
    <source>
        <dbReference type="ARBA" id="ARBA00022723"/>
    </source>
</evidence>
<evidence type="ECO:0000313" key="16">
    <source>
        <dbReference type="Proteomes" id="UP000054823"/>
    </source>
</evidence>
<keyword evidence="6 13" id="KW-0812">Transmembrane</keyword>
<dbReference type="Proteomes" id="UP000054823">
    <property type="component" value="Unassembled WGS sequence"/>
</dbReference>
<evidence type="ECO:0000256" key="2">
    <source>
        <dbReference type="ARBA" id="ARBA00004651"/>
    </source>
</evidence>
<keyword evidence="4" id="KW-1003">Cell membrane</keyword>
<dbReference type="PANTHER" id="PTHR30529:SF1">
    <property type="entry name" value="CYTOCHROME B561 HOMOLOG 2"/>
    <property type="match status" value="1"/>
</dbReference>
<dbReference type="GO" id="GO:0009055">
    <property type="term" value="F:electron transfer activity"/>
    <property type="evidence" value="ECO:0007669"/>
    <property type="project" value="InterPro"/>
</dbReference>
<evidence type="ECO:0000313" key="15">
    <source>
        <dbReference type="EMBL" id="CUH53512.1"/>
    </source>
</evidence>
<dbReference type="InterPro" id="IPR052168">
    <property type="entry name" value="Cytochrome_b561_oxidase"/>
</dbReference>
<feature type="transmembrane region" description="Helical" evidence="13">
    <location>
        <begin position="88"/>
        <end position="115"/>
    </location>
</feature>
<evidence type="ECO:0000259" key="14">
    <source>
        <dbReference type="Pfam" id="PF01292"/>
    </source>
</evidence>
<dbReference type="Pfam" id="PF01292">
    <property type="entry name" value="Ni_hydr_CYTB"/>
    <property type="match status" value="1"/>
</dbReference>
<evidence type="ECO:0000256" key="12">
    <source>
        <dbReference type="ARBA" id="ARBA00037975"/>
    </source>
</evidence>
<evidence type="ECO:0000256" key="4">
    <source>
        <dbReference type="ARBA" id="ARBA00022475"/>
    </source>
</evidence>
<evidence type="ECO:0000256" key="3">
    <source>
        <dbReference type="ARBA" id="ARBA00022448"/>
    </source>
</evidence>
<evidence type="ECO:0000256" key="9">
    <source>
        <dbReference type="ARBA" id="ARBA00022989"/>
    </source>
</evidence>
<dbReference type="GO" id="GO:0046872">
    <property type="term" value="F:metal ion binding"/>
    <property type="evidence" value="ECO:0007669"/>
    <property type="project" value="UniProtKB-KW"/>
</dbReference>
<reference evidence="15 16" key="1">
    <citation type="submission" date="2015-09" db="EMBL/GenBank/DDBJ databases">
        <authorList>
            <consortium name="Swine Surveillance"/>
        </authorList>
    </citation>
    <scope>NUCLEOTIDE SEQUENCE [LARGE SCALE GENOMIC DNA]</scope>
    <source>
        <strain evidence="15 16">CECT 7688</strain>
    </source>
</reference>
<dbReference type="AlphaFoldDB" id="A0A0P1ETE1"/>
<keyword evidence="10" id="KW-0408">Iron</keyword>
<dbReference type="GO" id="GO:0022904">
    <property type="term" value="P:respiratory electron transport chain"/>
    <property type="evidence" value="ECO:0007669"/>
    <property type="project" value="InterPro"/>
</dbReference>
<accession>A0A0P1ETE1</accession>
<dbReference type="Gene3D" id="1.20.950.20">
    <property type="entry name" value="Transmembrane di-heme cytochromes, Chain C"/>
    <property type="match status" value="1"/>
</dbReference>
<keyword evidence="5" id="KW-0349">Heme</keyword>
<keyword evidence="8" id="KW-0249">Electron transport</keyword>
<gene>
    <name evidence="15" type="primary">yceJ_2</name>
    <name evidence="15" type="ORF">SHM7688_02966</name>
</gene>
<evidence type="ECO:0000256" key="6">
    <source>
        <dbReference type="ARBA" id="ARBA00022692"/>
    </source>
</evidence>
<comment type="similarity">
    <text evidence="12">Belongs to the cytochrome b561 family.</text>
</comment>
<proteinExistence type="inferred from homology"/>
<evidence type="ECO:0000256" key="13">
    <source>
        <dbReference type="SAM" id="Phobius"/>
    </source>
</evidence>
<evidence type="ECO:0000256" key="5">
    <source>
        <dbReference type="ARBA" id="ARBA00022617"/>
    </source>
</evidence>
<keyword evidence="9 13" id="KW-1133">Transmembrane helix</keyword>
<feature type="transmembrane region" description="Helical" evidence="13">
    <location>
        <begin position="46"/>
        <end position="67"/>
    </location>
</feature>
<dbReference type="SUPFAM" id="SSF81342">
    <property type="entry name" value="Transmembrane di-heme cytochromes"/>
    <property type="match status" value="1"/>
</dbReference>
<comment type="subcellular location">
    <subcellularLocation>
        <location evidence="2">Cell membrane</location>
        <topology evidence="2">Multi-pass membrane protein</topology>
    </subcellularLocation>
</comment>
<dbReference type="GO" id="GO:0020037">
    <property type="term" value="F:heme binding"/>
    <property type="evidence" value="ECO:0007669"/>
    <property type="project" value="TreeGrafter"/>
</dbReference>
<evidence type="ECO:0000256" key="8">
    <source>
        <dbReference type="ARBA" id="ARBA00022982"/>
    </source>
</evidence>
<keyword evidence="7" id="KW-0479">Metal-binding</keyword>
<dbReference type="OrthoDB" id="8156287at2"/>
<dbReference type="InterPro" id="IPR011577">
    <property type="entry name" value="Cyt_b561_bac/Ni-Hgenase"/>
</dbReference>
<dbReference type="EMBL" id="CYPW01000027">
    <property type="protein sequence ID" value="CUH53512.1"/>
    <property type="molecule type" value="Genomic_DNA"/>
</dbReference>
<keyword evidence="3" id="KW-0813">Transport</keyword>
<comment type="cofactor">
    <cofactor evidence="1">
        <name>heme b</name>
        <dbReference type="ChEBI" id="CHEBI:60344"/>
    </cofactor>
</comment>
<evidence type="ECO:0000256" key="1">
    <source>
        <dbReference type="ARBA" id="ARBA00001970"/>
    </source>
</evidence>
<organism evidence="15 16">
    <name type="scientific">Shimia marina</name>
    <dbReference type="NCBI Taxonomy" id="321267"/>
    <lineage>
        <taxon>Bacteria</taxon>
        <taxon>Pseudomonadati</taxon>
        <taxon>Pseudomonadota</taxon>
        <taxon>Alphaproteobacteria</taxon>
        <taxon>Rhodobacterales</taxon>
        <taxon>Roseobacteraceae</taxon>
    </lineage>
</organism>
<keyword evidence="16" id="KW-1185">Reference proteome</keyword>
<feature type="domain" description="Cytochrome b561 bacterial/Ni-hydrogenase" evidence="14">
    <location>
        <begin position="8"/>
        <end position="174"/>
    </location>
</feature>